<evidence type="ECO:0000256" key="4">
    <source>
        <dbReference type="ARBA" id="ARBA00022989"/>
    </source>
</evidence>
<gene>
    <name evidence="8" type="ORF">FMM08_20260</name>
</gene>
<dbReference type="PANTHER" id="PTHR35007">
    <property type="entry name" value="INTEGRAL MEMBRANE PROTEIN-RELATED"/>
    <property type="match status" value="1"/>
</dbReference>
<evidence type="ECO:0000313" key="9">
    <source>
        <dbReference type="Proteomes" id="UP000321234"/>
    </source>
</evidence>
<accession>A0A5C8Z4R8</accession>
<dbReference type="GO" id="GO:0005886">
    <property type="term" value="C:plasma membrane"/>
    <property type="evidence" value="ECO:0007669"/>
    <property type="project" value="UniProtKB-SubCell"/>
</dbReference>
<dbReference type="RefSeq" id="WP_147928161.1">
    <property type="nucleotide sequence ID" value="NZ_VKAC01000015.1"/>
</dbReference>
<evidence type="ECO:0000256" key="1">
    <source>
        <dbReference type="ARBA" id="ARBA00004651"/>
    </source>
</evidence>
<evidence type="ECO:0000256" key="2">
    <source>
        <dbReference type="ARBA" id="ARBA00022475"/>
    </source>
</evidence>
<dbReference type="InterPro" id="IPR018076">
    <property type="entry name" value="T2SS_GspF_dom"/>
</dbReference>
<keyword evidence="3 6" id="KW-0812">Transmembrane</keyword>
<comment type="caution">
    <text evidence="8">The sequence shown here is derived from an EMBL/GenBank/DDBJ whole genome shotgun (WGS) entry which is preliminary data.</text>
</comment>
<protein>
    <recommendedName>
        <fullName evidence="7">Type II secretion system protein GspF domain-containing protein</fullName>
    </recommendedName>
</protein>
<evidence type="ECO:0000256" key="5">
    <source>
        <dbReference type="ARBA" id="ARBA00023136"/>
    </source>
</evidence>
<feature type="domain" description="Type II secretion system protein GspF" evidence="7">
    <location>
        <begin position="133"/>
        <end position="236"/>
    </location>
</feature>
<reference evidence="8 9" key="1">
    <citation type="submission" date="2019-07" db="EMBL/GenBank/DDBJ databases">
        <title>Quadrisphaera sp. strain DD2A genome sequencing and assembly.</title>
        <authorList>
            <person name="Kim I."/>
        </authorList>
    </citation>
    <scope>NUCLEOTIDE SEQUENCE [LARGE SCALE GENOMIC DNA]</scope>
    <source>
        <strain evidence="8 9">DD2A</strain>
    </source>
</reference>
<keyword evidence="4 6" id="KW-1133">Transmembrane helix</keyword>
<keyword evidence="2" id="KW-1003">Cell membrane</keyword>
<keyword evidence="5 6" id="KW-0472">Membrane</keyword>
<dbReference type="Pfam" id="PF00482">
    <property type="entry name" value="T2SSF"/>
    <property type="match status" value="1"/>
</dbReference>
<name>A0A5C8Z4R8_9ACTN</name>
<feature type="transmembrane region" description="Helical" evidence="6">
    <location>
        <begin position="259"/>
        <end position="281"/>
    </location>
</feature>
<dbReference type="EMBL" id="VKAC01000015">
    <property type="protein sequence ID" value="TXR52324.1"/>
    <property type="molecule type" value="Genomic_DNA"/>
</dbReference>
<organism evidence="8 9">
    <name type="scientific">Quadrisphaera setariae</name>
    <dbReference type="NCBI Taxonomy" id="2593304"/>
    <lineage>
        <taxon>Bacteria</taxon>
        <taxon>Bacillati</taxon>
        <taxon>Actinomycetota</taxon>
        <taxon>Actinomycetes</taxon>
        <taxon>Kineosporiales</taxon>
        <taxon>Kineosporiaceae</taxon>
        <taxon>Quadrisphaera</taxon>
    </lineage>
</organism>
<evidence type="ECO:0000256" key="3">
    <source>
        <dbReference type="ARBA" id="ARBA00022692"/>
    </source>
</evidence>
<sequence length="284" mass="27432">MSSTGAAGVALFAALLVGVAAWLAVPASVRVPRSVPAARTTGAVRARRPERRGAVEAVGAGLRLLGRPPDAEPPAVRVARAASEVAALLRAGATPAAAWAPQQLGSTGAGGMASGVVVGVASGGAVGGAGRPPDPVTAALDEAARAAAAGEDPAAALRRHRVGARRSATGAGTALASLALAWRTSEVTGAPAAAVLDGLAAALRDEAAATDARDASLAGPRATARLLLALPPLGLAASTALGADPVAVLAGTPAGRWCAALGLAFAAAGWAWTSALVRAAVRAR</sequence>
<evidence type="ECO:0000256" key="6">
    <source>
        <dbReference type="SAM" id="Phobius"/>
    </source>
</evidence>
<keyword evidence="9" id="KW-1185">Reference proteome</keyword>
<dbReference type="AlphaFoldDB" id="A0A5C8Z4R8"/>
<evidence type="ECO:0000313" key="8">
    <source>
        <dbReference type="EMBL" id="TXR52324.1"/>
    </source>
</evidence>
<dbReference type="Proteomes" id="UP000321234">
    <property type="component" value="Unassembled WGS sequence"/>
</dbReference>
<comment type="subcellular location">
    <subcellularLocation>
        <location evidence="1">Cell membrane</location>
        <topology evidence="1">Multi-pass membrane protein</topology>
    </subcellularLocation>
</comment>
<evidence type="ECO:0000259" key="7">
    <source>
        <dbReference type="Pfam" id="PF00482"/>
    </source>
</evidence>
<proteinExistence type="predicted"/>
<dbReference type="PANTHER" id="PTHR35007:SF4">
    <property type="entry name" value="CONSERVED TRANSMEMBRANE PROTEIN-RELATED"/>
    <property type="match status" value="1"/>
</dbReference>